<feature type="domain" description="YhfM-like" evidence="1">
    <location>
        <begin position="36"/>
        <end position="118"/>
    </location>
</feature>
<name>A0A1S2LXP8_9BACI</name>
<reference evidence="3 4" key="3">
    <citation type="journal article" date="2019" name="Int. J. Syst. Evol. Microbiol.">
        <title>Anaerobacillus isosaccharinicus sp. nov., an alkaliphilic bacterium which degrades isosaccharinic acid.</title>
        <authorList>
            <person name="Bassil N.M."/>
            <person name="Lloyd J.R."/>
        </authorList>
    </citation>
    <scope>NUCLEOTIDE SEQUENCE [LARGE SCALE GENOMIC DNA]</scope>
    <source>
        <strain evidence="3 4">NB2006</strain>
    </source>
</reference>
<accession>A0A1S2LXP8</accession>
<dbReference type="RefSeq" id="WP_071317158.1">
    <property type="nucleotide sequence ID" value="NZ_CP063356.2"/>
</dbReference>
<reference evidence="2 4" key="1">
    <citation type="submission" date="2016-10" db="EMBL/GenBank/DDBJ databases">
        <title>Draft genome sequences of four alkaliphilic bacteria belonging to the Anaerobacillus genus.</title>
        <authorList>
            <person name="Bassil N.M."/>
            <person name="Lloyd J.R."/>
        </authorList>
    </citation>
    <scope>NUCLEOTIDE SEQUENCE [LARGE SCALE GENOMIC DNA]</scope>
    <source>
        <strain evidence="2 4">NB2006</strain>
    </source>
</reference>
<reference evidence="3 4" key="2">
    <citation type="journal article" date="2017" name="Genome Announc.">
        <title>Draft Genome Sequences of Four Alkaliphilic Bacteria Belonging to the Anaerobacillus Genus.</title>
        <authorList>
            <person name="Bassil N.M."/>
            <person name="Lloyd J.R."/>
        </authorList>
    </citation>
    <scope>NUCLEOTIDE SEQUENCE [LARGE SCALE GENOMIC DNA]</scope>
    <source>
        <strain evidence="3 4">NB2006</strain>
    </source>
</reference>
<dbReference type="EMBL" id="LQXD01000099">
    <property type="protein sequence ID" value="OIJ16467.1"/>
    <property type="molecule type" value="Genomic_DNA"/>
</dbReference>
<evidence type="ECO:0000259" key="1">
    <source>
        <dbReference type="Pfam" id="PF26353"/>
    </source>
</evidence>
<dbReference type="EMBL" id="CP063356">
    <property type="protein sequence ID" value="QOY38157.1"/>
    <property type="molecule type" value="Genomic_DNA"/>
</dbReference>
<keyword evidence="4" id="KW-1185">Reference proteome</keyword>
<organism evidence="2 4">
    <name type="scientific">Anaerobacillus isosaccharinicus</name>
    <dbReference type="NCBI Taxonomy" id="1532552"/>
    <lineage>
        <taxon>Bacteria</taxon>
        <taxon>Bacillati</taxon>
        <taxon>Bacillota</taxon>
        <taxon>Bacilli</taxon>
        <taxon>Bacillales</taxon>
        <taxon>Bacillaceae</taxon>
        <taxon>Anaerobacillus</taxon>
    </lineage>
</organism>
<dbReference type="InterPro" id="IPR058780">
    <property type="entry name" value="YhfM-like_dom"/>
</dbReference>
<protein>
    <recommendedName>
        <fullName evidence="1">YhfM-like domain-containing protein</fullName>
    </recommendedName>
</protein>
<dbReference type="Pfam" id="PF26353">
    <property type="entry name" value="YhfM"/>
    <property type="match status" value="1"/>
</dbReference>
<sequence length="119" mass="13485">MKVNFLLFSVMLFILVGCTNETVLLNESSSVTVTKTIFLELNETEEADIFTGAVAYSKKEPGLVNMANPQYQFSIGEESYFLWITEDSGTIMNKKDTHTIYSLTNSSVEEIYEFVNNKK</sequence>
<dbReference type="AlphaFoldDB" id="A0A1S2LXP8"/>
<evidence type="ECO:0000313" key="4">
    <source>
        <dbReference type="Proteomes" id="UP000180175"/>
    </source>
</evidence>
<reference evidence="3" key="4">
    <citation type="submission" date="2020-10" db="EMBL/GenBank/DDBJ databases">
        <authorList>
            <person name="Bassil N.M."/>
            <person name="Lloyd J.R."/>
        </authorList>
    </citation>
    <scope>NUCLEOTIDE SEQUENCE</scope>
    <source>
        <strain evidence="3">NB2006</strain>
    </source>
</reference>
<evidence type="ECO:0000313" key="3">
    <source>
        <dbReference type="EMBL" id="QOY38157.1"/>
    </source>
</evidence>
<evidence type="ECO:0000313" key="2">
    <source>
        <dbReference type="EMBL" id="OIJ16467.1"/>
    </source>
</evidence>
<proteinExistence type="predicted"/>
<dbReference type="OrthoDB" id="2738838at2"/>
<dbReference type="KEGG" id="aia:AWH56_011830"/>
<gene>
    <name evidence="3" type="ORF">AWH56_011830</name>
    <name evidence="2" type="ORF">AWH56_10985</name>
</gene>
<dbReference type="PROSITE" id="PS51257">
    <property type="entry name" value="PROKAR_LIPOPROTEIN"/>
    <property type="match status" value="1"/>
</dbReference>
<dbReference type="Proteomes" id="UP000180175">
    <property type="component" value="Chromosome"/>
</dbReference>